<name>F4QRL6_9CAUL</name>
<dbReference type="HOGENOM" id="CLU_130421_0_0_5"/>
<accession>F4QRL6</accession>
<dbReference type="AlphaFoldDB" id="F4QRL6"/>
<dbReference type="Pfam" id="PF07370">
    <property type="entry name" value="DUF1489"/>
    <property type="match status" value="1"/>
</dbReference>
<protein>
    <recommendedName>
        <fullName evidence="3">DUF1489 family protein</fullName>
    </recommendedName>
</protein>
<dbReference type="OrthoDB" id="9798292at2"/>
<dbReference type="PIRSF" id="PIRSF032025">
    <property type="entry name" value="UCP032025"/>
    <property type="match status" value="1"/>
</dbReference>
<sequence length="134" mass="15538">MSEIHIMKLAVGAESLEDILRWEQERGFAEVSYIHTRHRPTRWEELINGGSLYWVIKGVILCRREIVSFDYVKADDHWLVGLRSKNVLTEAQPRRPFQGWRYLKPADAPKDLPTGDHGEMTPELARALKEAGVW</sequence>
<dbReference type="Proteomes" id="UP000006512">
    <property type="component" value="Unassembled WGS sequence"/>
</dbReference>
<proteinExistence type="predicted"/>
<gene>
    <name evidence="1" type="ORF">ABI_31560</name>
</gene>
<evidence type="ECO:0008006" key="3">
    <source>
        <dbReference type="Google" id="ProtNLM"/>
    </source>
</evidence>
<dbReference type="InterPro" id="IPR008320">
    <property type="entry name" value="UCP032025"/>
</dbReference>
<evidence type="ECO:0000313" key="2">
    <source>
        <dbReference type="Proteomes" id="UP000006512"/>
    </source>
</evidence>
<organism evidence="1 2">
    <name type="scientific">Asticcacaulis biprosthecium C19</name>
    <dbReference type="NCBI Taxonomy" id="715226"/>
    <lineage>
        <taxon>Bacteria</taxon>
        <taxon>Pseudomonadati</taxon>
        <taxon>Pseudomonadota</taxon>
        <taxon>Alphaproteobacteria</taxon>
        <taxon>Caulobacterales</taxon>
        <taxon>Caulobacteraceae</taxon>
        <taxon>Asticcacaulis</taxon>
    </lineage>
</organism>
<dbReference type="EMBL" id="GL883079">
    <property type="protein sequence ID" value="EGF90142.1"/>
    <property type="molecule type" value="Genomic_DNA"/>
</dbReference>
<reference evidence="2" key="1">
    <citation type="submission" date="2011-03" db="EMBL/GenBank/DDBJ databases">
        <title>Draft genome sequence of Brevundimonas diminuta.</title>
        <authorList>
            <person name="Brown P.J.B."/>
            <person name="Buechlein A."/>
            <person name="Hemmerich C."/>
            <person name="Brun Y.V."/>
        </authorList>
    </citation>
    <scope>NUCLEOTIDE SEQUENCE [LARGE SCALE GENOMIC DNA]</scope>
    <source>
        <strain evidence="2">C19</strain>
    </source>
</reference>
<evidence type="ECO:0000313" key="1">
    <source>
        <dbReference type="EMBL" id="EGF90142.1"/>
    </source>
</evidence>
<keyword evidence="2" id="KW-1185">Reference proteome</keyword>
<dbReference type="eggNOG" id="COG5458">
    <property type="taxonomic scope" value="Bacteria"/>
</dbReference>
<dbReference type="STRING" id="715226.ABI_31560"/>